<dbReference type="EMBL" id="AZIM01004414">
    <property type="protein sequence ID" value="ETE60765.1"/>
    <property type="molecule type" value="Genomic_DNA"/>
</dbReference>
<feature type="region of interest" description="Disordered" evidence="1">
    <location>
        <begin position="206"/>
        <end position="290"/>
    </location>
</feature>
<evidence type="ECO:0000313" key="4">
    <source>
        <dbReference type="Proteomes" id="UP000018936"/>
    </source>
</evidence>
<feature type="non-terminal residue" evidence="3">
    <location>
        <position position="1"/>
    </location>
</feature>
<evidence type="ECO:0000259" key="2">
    <source>
        <dbReference type="Pfam" id="PF04710"/>
    </source>
</evidence>
<proteinExistence type="predicted"/>
<gene>
    <name evidence="3" type="primary">PELI3</name>
    <name evidence="3" type="ORF">L345_13491</name>
</gene>
<accession>V8NFA4</accession>
<comment type="caution">
    <text evidence="3">The sequence shown here is derived from an EMBL/GenBank/DDBJ whole genome shotgun (WGS) entry which is preliminary data.</text>
</comment>
<evidence type="ECO:0000313" key="3">
    <source>
        <dbReference type="EMBL" id="ETE60765.1"/>
    </source>
</evidence>
<sequence length="290" mass="31072">MAAEPWGHAIPLCNLLISQVNGESQVTLNDGVTNLTPAAIHLTTVARKAVKWGKAHLSSALTYCSNRNVGSYPQLNHESRAELPKLKEDLLGTHHSSSSLTLVFPPPPGCIVIRVLNHALQLEFCTAETSHSISYTLSRSHSVIVEYTQDGETDMFQVFIGSGRADVMDSPKGSCLSPYKRQIWGGWDGLTVSTLELACVVVHSQPAQMEAESDSGEEETPVRESGEASDEGPASNTEMRPGPSGSYVLTPEPPESGSSEAQEQGKARAAKTKGVTREKGLEVIGPSHKT</sequence>
<keyword evidence="4" id="KW-1185">Reference proteome</keyword>
<organism evidence="3 4">
    <name type="scientific">Ophiophagus hannah</name>
    <name type="common">King cobra</name>
    <name type="synonym">Naja hannah</name>
    <dbReference type="NCBI Taxonomy" id="8665"/>
    <lineage>
        <taxon>Eukaryota</taxon>
        <taxon>Metazoa</taxon>
        <taxon>Chordata</taxon>
        <taxon>Craniata</taxon>
        <taxon>Vertebrata</taxon>
        <taxon>Euteleostomi</taxon>
        <taxon>Lepidosauria</taxon>
        <taxon>Squamata</taxon>
        <taxon>Bifurcata</taxon>
        <taxon>Unidentata</taxon>
        <taxon>Episquamata</taxon>
        <taxon>Toxicofera</taxon>
        <taxon>Serpentes</taxon>
        <taxon>Colubroidea</taxon>
        <taxon>Elapidae</taxon>
        <taxon>Elapinae</taxon>
        <taxon>Ophiophagus</taxon>
    </lineage>
</organism>
<name>V8NFA4_OPHHA</name>
<feature type="domain" description="Pellino FHA" evidence="2">
    <location>
        <begin position="119"/>
        <end position="159"/>
    </location>
</feature>
<dbReference type="Proteomes" id="UP000018936">
    <property type="component" value="Unassembled WGS sequence"/>
</dbReference>
<dbReference type="InterPro" id="IPR048334">
    <property type="entry name" value="Pellino_FHA"/>
</dbReference>
<dbReference type="Pfam" id="PF04710">
    <property type="entry name" value="Pellino_FHA"/>
    <property type="match status" value="1"/>
</dbReference>
<dbReference type="AlphaFoldDB" id="V8NFA4"/>
<evidence type="ECO:0000256" key="1">
    <source>
        <dbReference type="SAM" id="MobiDB-lite"/>
    </source>
</evidence>
<reference evidence="3 4" key="1">
    <citation type="journal article" date="2013" name="Proc. Natl. Acad. Sci. U.S.A.">
        <title>The king cobra genome reveals dynamic gene evolution and adaptation in the snake venom system.</title>
        <authorList>
            <person name="Vonk F.J."/>
            <person name="Casewell N.R."/>
            <person name="Henkel C.V."/>
            <person name="Heimberg A.M."/>
            <person name="Jansen H.J."/>
            <person name="McCleary R.J."/>
            <person name="Kerkkamp H.M."/>
            <person name="Vos R.A."/>
            <person name="Guerreiro I."/>
            <person name="Calvete J.J."/>
            <person name="Wuster W."/>
            <person name="Woods A.E."/>
            <person name="Logan J.M."/>
            <person name="Harrison R.A."/>
            <person name="Castoe T.A."/>
            <person name="de Koning A.P."/>
            <person name="Pollock D.D."/>
            <person name="Yandell M."/>
            <person name="Calderon D."/>
            <person name="Renjifo C."/>
            <person name="Currier R.B."/>
            <person name="Salgado D."/>
            <person name="Pla D."/>
            <person name="Sanz L."/>
            <person name="Hyder A.S."/>
            <person name="Ribeiro J.M."/>
            <person name="Arntzen J.W."/>
            <person name="van den Thillart G.E."/>
            <person name="Boetzer M."/>
            <person name="Pirovano W."/>
            <person name="Dirks R.P."/>
            <person name="Spaink H.P."/>
            <person name="Duboule D."/>
            <person name="McGlinn E."/>
            <person name="Kini R.M."/>
            <person name="Richardson M.K."/>
        </authorList>
    </citation>
    <scope>NUCLEOTIDE SEQUENCE</scope>
    <source>
        <tissue evidence="3">Blood</tissue>
    </source>
</reference>
<protein>
    <submittedName>
        <fullName evidence="3">E3 ubiquitin-protein ligase pellino-like 3</fullName>
    </submittedName>
</protein>